<name>A0A448XRL4_9PLAT</name>
<dbReference type="EMBL" id="CAAALY010279642">
    <property type="protein sequence ID" value="VEL43214.1"/>
    <property type="molecule type" value="Genomic_DNA"/>
</dbReference>
<evidence type="ECO:0000313" key="2">
    <source>
        <dbReference type="Proteomes" id="UP000784294"/>
    </source>
</evidence>
<sequence>MFMFRRQASAEGGGRLSREIHEIVSIPQSRVPPRAALVRSIVGWSEVAGETLLPEGENPEKLDSDLDDR</sequence>
<dbReference type="AlphaFoldDB" id="A0A448XRL4"/>
<gene>
    <name evidence="1" type="ORF">PXEA_LOCUS36654</name>
</gene>
<protein>
    <submittedName>
        <fullName evidence="1">Uncharacterized protein</fullName>
    </submittedName>
</protein>
<evidence type="ECO:0000313" key="1">
    <source>
        <dbReference type="EMBL" id="VEL43214.1"/>
    </source>
</evidence>
<proteinExistence type="predicted"/>
<dbReference type="Proteomes" id="UP000784294">
    <property type="component" value="Unassembled WGS sequence"/>
</dbReference>
<accession>A0A448XRL4</accession>
<organism evidence="1 2">
    <name type="scientific">Protopolystoma xenopodis</name>
    <dbReference type="NCBI Taxonomy" id="117903"/>
    <lineage>
        <taxon>Eukaryota</taxon>
        <taxon>Metazoa</taxon>
        <taxon>Spiralia</taxon>
        <taxon>Lophotrochozoa</taxon>
        <taxon>Platyhelminthes</taxon>
        <taxon>Monogenea</taxon>
        <taxon>Polyopisthocotylea</taxon>
        <taxon>Polystomatidea</taxon>
        <taxon>Polystomatidae</taxon>
        <taxon>Protopolystoma</taxon>
    </lineage>
</organism>
<reference evidence="1" key="1">
    <citation type="submission" date="2018-11" db="EMBL/GenBank/DDBJ databases">
        <authorList>
            <consortium name="Pathogen Informatics"/>
        </authorList>
    </citation>
    <scope>NUCLEOTIDE SEQUENCE</scope>
</reference>
<keyword evidence="2" id="KW-1185">Reference proteome</keyword>
<comment type="caution">
    <text evidence="1">The sequence shown here is derived from an EMBL/GenBank/DDBJ whole genome shotgun (WGS) entry which is preliminary data.</text>
</comment>